<dbReference type="EMBL" id="CAJVPT010008172">
    <property type="protein sequence ID" value="CAG8549026.1"/>
    <property type="molecule type" value="Genomic_DNA"/>
</dbReference>
<feature type="non-terminal residue" evidence="1">
    <location>
        <position position="1"/>
    </location>
</feature>
<gene>
    <name evidence="1" type="ORF">ACOLOM_LOCUS4776</name>
</gene>
<comment type="caution">
    <text evidence="1">The sequence shown here is derived from an EMBL/GenBank/DDBJ whole genome shotgun (WGS) entry which is preliminary data.</text>
</comment>
<name>A0ACA9LX12_9GLOM</name>
<dbReference type="Proteomes" id="UP000789525">
    <property type="component" value="Unassembled WGS sequence"/>
</dbReference>
<organism evidence="1 2">
    <name type="scientific">Acaulospora colombiana</name>
    <dbReference type="NCBI Taxonomy" id="27376"/>
    <lineage>
        <taxon>Eukaryota</taxon>
        <taxon>Fungi</taxon>
        <taxon>Fungi incertae sedis</taxon>
        <taxon>Mucoromycota</taxon>
        <taxon>Glomeromycotina</taxon>
        <taxon>Glomeromycetes</taxon>
        <taxon>Diversisporales</taxon>
        <taxon>Acaulosporaceae</taxon>
        <taxon>Acaulospora</taxon>
    </lineage>
</organism>
<proteinExistence type="predicted"/>
<accession>A0ACA9LX12</accession>
<keyword evidence="2" id="KW-1185">Reference proteome</keyword>
<sequence length="200" mass="22541">SHEKCRLSSLEKRYPRVKYHPFEECEYATEKDEMTLRDATGEYLVDEKFPRRTVNISFAGEKFRKELISSAPLLYKILKAAKVMTQALAPEGLMGMYNLLLKACDDQIVKILNIMKDKSNLPILIHCKYGKDSTGVTIAILLSLCGVDDETIVQDYVMSQGHLTPVYPSMVKDMEKIGLPKGFAAAPPENTRPTRKSNGH</sequence>
<evidence type="ECO:0000313" key="2">
    <source>
        <dbReference type="Proteomes" id="UP000789525"/>
    </source>
</evidence>
<protein>
    <submittedName>
        <fullName evidence="1">12456_t:CDS:1</fullName>
    </submittedName>
</protein>
<reference evidence="1" key="1">
    <citation type="submission" date="2021-06" db="EMBL/GenBank/DDBJ databases">
        <authorList>
            <person name="Kallberg Y."/>
            <person name="Tangrot J."/>
            <person name="Rosling A."/>
        </authorList>
    </citation>
    <scope>NUCLEOTIDE SEQUENCE</scope>
    <source>
        <strain evidence="1">CL356</strain>
    </source>
</reference>
<evidence type="ECO:0000313" key="1">
    <source>
        <dbReference type="EMBL" id="CAG8549026.1"/>
    </source>
</evidence>